<dbReference type="GO" id="GO:0000166">
    <property type="term" value="F:nucleotide binding"/>
    <property type="evidence" value="ECO:0007669"/>
    <property type="project" value="InterPro"/>
</dbReference>
<sequence>MKSRSQCPSYKNIILVMKSKPNFKKLGDLFFTPSIKCLDRLRIGKNILSIFEALAFVIKPKADAEDLERIVSCLKLQYGTKLKAESFQKLAARYNIHLEFWKRSLYSHDRTVDRRRCNTFSPPISDKPADTLRLELDIHQFNLVEFSDQNFLKKLTYSGPVNCPTKGCHYFHTNKGALDRHVQQCNGKTKLKCSQKVYKEIDHAKYYKELIEEGILKPDFTPKHATVYWDAETFMQRNDLKISEKTTDICSHKLMMICYCAVNCDESYSSTNVIERDDDSPEGLRNLVDDFFNVLKNISEDHTSKLGVQFLNGLKRYREIVTDYKQIKQLSAEDQQKARAKFRILRTIQEVYVISYNGERYDHKLVIRELIDHIYDLDKNGPLWNKQHVIKRGAGYMLLSFDNIVFKDAINYTTPSSLQNFANSVGVSDNSKEIFPYEKFAKRLDAEKCENFPAYRDFHSSLWIPSSKFVEELNQMIRDKRWAHFYYLKEDLDLTFKELRTLARYKSINKISCFPINETTMKFFNISIEKFIESKKKFQRSKYEGLMTNMWDWLISYNKIDVELLKHAFESYTRLLQAEFGLDIHLFISLSSISQHVAYQNYNETMPPLYSFPQKFKHLSELFRSKMRGGICMVFHRMIALNSTAEDLPYAAKSAPNDPKIYSDSLPTGRGIIAEVDDKAKIKINFVGKSKGNESIESIQWLYFMSKKMGLRIEHGLNGRERSIGDRRYKLDGFAETINQSGGRCTIGFDYRGCRWHPCPLNCSTKQVDSVCVKKDKERVAYLQEHLDKYLTIQSCQWQAEFKQSDDNDGPDFYPFLMQKKITYDDLVTIINSRRFFGFVSCDLVTPQKEINRNKASVKFPPIFKKTQITREMVPEEYRGKTKFPTEVNTLVYNETEGVYTSEMINFYLDQKMEIKNVKFIMFYHKAEPFKKFADQLVQRRINYAAKKMKEAEKLMKIILNSFYGRLGLNKSKYKRTEFIHAEQRGLRERMLGPFHIRTENMDTEYPTDMLEVTSRHKTIHDDALVQIASWVLQNSKLLMFRFIFELEDHLSPGSFQKCYTDTET</sequence>
<evidence type="ECO:0000313" key="10">
    <source>
        <dbReference type="EMBL" id="CBY40683.1"/>
    </source>
</evidence>
<evidence type="ECO:0000256" key="5">
    <source>
        <dbReference type="ARBA" id="ARBA00022705"/>
    </source>
</evidence>
<evidence type="ECO:0000256" key="4">
    <source>
        <dbReference type="ARBA" id="ARBA00022695"/>
    </source>
</evidence>
<dbReference type="PANTHER" id="PTHR33206:SF1">
    <property type="entry name" value="DNA-DIRECTED DNA POLYMERASE"/>
    <property type="match status" value="1"/>
</dbReference>
<evidence type="ECO:0000256" key="8">
    <source>
        <dbReference type="ARBA" id="ARBA00049244"/>
    </source>
</evidence>
<keyword evidence="7" id="KW-0238">DNA-binding</keyword>
<protein>
    <recommendedName>
        <fullName evidence="2">DNA-directed DNA polymerase</fullName>
        <ecNumber evidence="2">2.7.7.7</ecNumber>
    </recommendedName>
</protein>
<dbReference type="GO" id="GO:0003887">
    <property type="term" value="F:DNA-directed DNA polymerase activity"/>
    <property type="evidence" value="ECO:0007669"/>
    <property type="project" value="UniProtKB-KW"/>
</dbReference>
<evidence type="ECO:0000256" key="2">
    <source>
        <dbReference type="ARBA" id="ARBA00012417"/>
    </source>
</evidence>
<keyword evidence="6" id="KW-0239">DNA-directed DNA polymerase</keyword>
<keyword evidence="4" id="KW-0548">Nucleotidyltransferase</keyword>
<evidence type="ECO:0000256" key="6">
    <source>
        <dbReference type="ARBA" id="ARBA00022932"/>
    </source>
</evidence>
<proteinExistence type="inferred from homology"/>
<dbReference type="InterPro" id="IPR004868">
    <property type="entry name" value="DNA-dir_DNA_pol_B_mt/vir"/>
</dbReference>
<keyword evidence="5" id="KW-0235">DNA replication</keyword>
<keyword evidence="3" id="KW-0808">Transferase</keyword>
<evidence type="ECO:0000259" key="9">
    <source>
        <dbReference type="Pfam" id="PF03175"/>
    </source>
</evidence>
<dbReference type="Proteomes" id="UP000011014">
    <property type="component" value="Unassembled WGS sequence"/>
</dbReference>
<dbReference type="GO" id="GO:0006260">
    <property type="term" value="P:DNA replication"/>
    <property type="evidence" value="ECO:0007669"/>
    <property type="project" value="UniProtKB-KW"/>
</dbReference>
<gene>
    <name evidence="10" type="ORF">GSOID_T00022708001</name>
</gene>
<dbReference type="EC" id="2.7.7.7" evidence="2"/>
<dbReference type="Pfam" id="PF03175">
    <property type="entry name" value="DNA_pol_B_2"/>
    <property type="match status" value="1"/>
</dbReference>
<comment type="catalytic activity">
    <reaction evidence="8">
        <text>DNA(n) + a 2'-deoxyribonucleoside 5'-triphosphate = DNA(n+1) + diphosphate</text>
        <dbReference type="Rhea" id="RHEA:22508"/>
        <dbReference type="Rhea" id="RHEA-COMP:17339"/>
        <dbReference type="Rhea" id="RHEA-COMP:17340"/>
        <dbReference type="ChEBI" id="CHEBI:33019"/>
        <dbReference type="ChEBI" id="CHEBI:61560"/>
        <dbReference type="ChEBI" id="CHEBI:173112"/>
        <dbReference type="EC" id="2.7.7.7"/>
    </reaction>
</comment>
<evidence type="ECO:0000256" key="7">
    <source>
        <dbReference type="ARBA" id="ARBA00023125"/>
    </source>
</evidence>
<comment type="similarity">
    <text evidence="1">Belongs to the DNA polymerase type-B family.</text>
</comment>
<dbReference type="PANTHER" id="PTHR33206">
    <property type="entry name" value="PROTEIN CBG10425"/>
    <property type="match status" value="1"/>
</dbReference>
<name>E4YZ05_OIKDI</name>
<feature type="domain" description="DNA-directed DNA polymerase family B mitochondria/virus" evidence="9">
    <location>
        <begin position="814"/>
        <end position="999"/>
    </location>
</feature>
<dbReference type="AlphaFoldDB" id="E4YZ05"/>
<reference evidence="10" key="1">
    <citation type="journal article" date="2010" name="Science">
        <title>Plasticity of animal genome architecture unmasked by rapid evolution of a pelagic tunicate.</title>
        <authorList>
            <person name="Denoeud F."/>
            <person name="Henriet S."/>
            <person name="Mungpakdee S."/>
            <person name="Aury J.M."/>
            <person name="Da Silva C."/>
            <person name="Brinkmann H."/>
            <person name="Mikhaleva J."/>
            <person name="Olsen L.C."/>
            <person name="Jubin C."/>
            <person name="Canestro C."/>
            <person name="Bouquet J.M."/>
            <person name="Danks G."/>
            <person name="Poulain J."/>
            <person name="Campsteijn C."/>
            <person name="Adamski M."/>
            <person name="Cross I."/>
            <person name="Yadetie F."/>
            <person name="Muffato M."/>
            <person name="Louis A."/>
            <person name="Butcher S."/>
            <person name="Tsagkogeorga G."/>
            <person name="Konrad A."/>
            <person name="Singh S."/>
            <person name="Jensen M.F."/>
            <person name="Cong E.H."/>
            <person name="Eikeseth-Otteraa H."/>
            <person name="Noel B."/>
            <person name="Anthouard V."/>
            <person name="Porcel B.M."/>
            <person name="Kachouri-Lafond R."/>
            <person name="Nishino A."/>
            <person name="Ugolini M."/>
            <person name="Chourrout P."/>
            <person name="Nishida H."/>
            <person name="Aasland R."/>
            <person name="Huzurbazar S."/>
            <person name="Westhof E."/>
            <person name="Delsuc F."/>
            <person name="Lehrach H."/>
            <person name="Reinhardt R."/>
            <person name="Weissenbach J."/>
            <person name="Roy S.W."/>
            <person name="Artiguenave F."/>
            <person name="Postlethwait J.H."/>
            <person name="Manak J.R."/>
            <person name="Thompson E.M."/>
            <person name="Jaillon O."/>
            <person name="Du Pasquier L."/>
            <person name="Boudinot P."/>
            <person name="Liberles D.A."/>
            <person name="Volff J.N."/>
            <person name="Philippe H."/>
            <person name="Lenhard B."/>
            <person name="Roest Crollius H."/>
            <person name="Wincker P."/>
            <person name="Chourrout D."/>
        </authorList>
    </citation>
    <scope>NUCLEOTIDE SEQUENCE [LARGE SCALE GENOMIC DNA]</scope>
</reference>
<evidence type="ECO:0000256" key="1">
    <source>
        <dbReference type="ARBA" id="ARBA00005755"/>
    </source>
</evidence>
<dbReference type="SUPFAM" id="SSF56672">
    <property type="entry name" value="DNA/RNA polymerases"/>
    <property type="match status" value="1"/>
</dbReference>
<dbReference type="EMBL" id="FN656050">
    <property type="protein sequence ID" value="CBY40683.1"/>
    <property type="molecule type" value="Genomic_DNA"/>
</dbReference>
<feature type="non-terminal residue" evidence="10">
    <location>
        <position position="1065"/>
    </location>
</feature>
<evidence type="ECO:0000256" key="3">
    <source>
        <dbReference type="ARBA" id="ARBA00022679"/>
    </source>
</evidence>
<accession>E4YZ05</accession>
<dbReference type="GO" id="GO:0003677">
    <property type="term" value="F:DNA binding"/>
    <property type="evidence" value="ECO:0007669"/>
    <property type="project" value="UniProtKB-KW"/>
</dbReference>
<dbReference type="InterPro" id="IPR043502">
    <property type="entry name" value="DNA/RNA_pol_sf"/>
</dbReference>
<organism evidence="10">
    <name type="scientific">Oikopleura dioica</name>
    <name type="common">Tunicate</name>
    <dbReference type="NCBI Taxonomy" id="34765"/>
    <lineage>
        <taxon>Eukaryota</taxon>
        <taxon>Metazoa</taxon>
        <taxon>Chordata</taxon>
        <taxon>Tunicata</taxon>
        <taxon>Appendicularia</taxon>
        <taxon>Copelata</taxon>
        <taxon>Oikopleuridae</taxon>
        <taxon>Oikopleura</taxon>
    </lineage>
</organism>